<keyword evidence="3" id="KW-0732">Signal</keyword>
<dbReference type="RefSeq" id="WP_035074284.1">
    <property type="nucleotide sequence ID" value="NZ_JMIH01000021.1"/>
</dbReference>
<evidence type="ECO:0000259" key="6">
    <source>
        <dbReference type="Pfam" id="PF07980"/>
    </source>
</evidence>
<dbReference type="Gene3D" id="1.25.40.390">
    <property type="match status" value="1"/>
</dbReference>
<name>A0A074L0U6_9BACT</name>
<feature type="domain" description="RagB/SusD" evidence="6">
    <location>
        <begin position="369"/>
        <end position="501"/>
    </location>
</feature>
<dbReference type="SUPFAM" id="SSF48452">
    <property type="entry name" value="TPR-like"/>
    <property type="match status" value="1"/>
</dbReference>
<dbReference type="GO" id="GO:0009279">
    <property type="term" value="C:cell outer membrane"/>
    <property type="evidence" value="ECO:0007669"/>
    <property type="project" value="UniProtKB-SubCell"/>
</dbReference>
<evidence type="ECO:0000259" key="7">
    <source>
        <dbReference type="Pfam" id="PF14322"/>
    </source>
</evidence>
<comment type="similarity">
    <text evidence="2">Belongs to the SusD family.</text>
</comment>
<dbReference type="Proteomes" id="UP000027821">
    <property type="component" value="Unassembled WGS sequence"/>
</dbReference>
<feature type="domain" description="SusD-like N-terminal" evidence="7">
    <location>
        <begin position="58"/>
        <end position="220"/>
    </location>
</feature>
<dbReference type="STRING" id="1048983.EL17_11270"/>
<dbReference type="Pfam" id="PF14322">
    <property type="entry name" value="SusD-like_3"/>
    <property type="match status" value="1"/>
</dbReference>
<evidence type="ECO:0000313" key="9">
    <source>
        <dbReference type="Proteomes" id="UP000027821"/>
    </source>
</evidence>
<evidence type="ECO:0000256" key="5">
    <source>
        <dbReference type="ARBA" id="ARBA00023237"/>
    </source>
</evidence>
<dbReference type="EMBL" id="JMIH01000021">
    <property type="protein sequence ID" value="KEO73478.1"/>
    <property type="molecule type" value="Genomic_DNA"/>
</dbReference>
<reference evidence="8 9" key="1">
    <citation type="submission" date="2014-04" db="EMBL/GenBank/DDBJ databases">
        <title>Characterization and application of a salt tolerant electro-active bacterium.</title>
        <authorList>
            <person name="Yang L."/>
            <person name="Wei S."/>
            <person name="Tay Q.X.M."/>
        </authorList>
    </citation>
    <scope>NUCLEOTIDE SEQUENCE [LARGE SCALE GENOMIC DNA]</scope>
    <source>
        <strain evidence="8 9">LY1</strain>
    </source>
</reference>
<dbReference type="PROSITE" id="PS51257">
    <property type="entry name" value="PROKAR_LIPOPROTEIN"/>
    <property type="match status" value="1"/>
</dbReference>
<accession>A0A074L0U6</accession>
<evidence type="ECO:0000256" key="4">
    <source>
        <dbReference type="ARBA" id="ARBA00023136"/>
    </source>
</evidence>
<evidence type="ECO:0000256" key="1">
    <source>
        <dbReference type="ARBA" id="ARBA00004442"/>
    </source>
</evidence>
<keyword evidence="5" id="KW-0998">Cell outer membrane</keyword>
<dbReference type="InterPro" id="IPR012944">
    <property type="entry name" value="SusD_RagB_dom"/>
</dbReference>
<gene>
    <name evidence="8" type="ORF">EL17_11270</name>
</gene>
<evidence type="ECO:0000256" key="2">
    <source>
        <dbReference type="ARBA" id="ARBA00006275"/>
    </source>
</evidence>
<dbReference type="InterPro" id="IPR011990">
    <property type="entry name" value="TPR-like_helical_dom_sf"/>
</dbReference>
<keyword evidence="4" id="KW-0472">Membrane</keyword>
<dbReference type="AlphaFoldDB" id="A0A074L0U6"/>
<proteinExistence type="inferred from homology"/>
<protein>
    <recommendedName>
        <fullName evidence="10">Carbohydrate-binding protein SusD</fullName>
    </recommendedName>
</protein>
<evidence type="ECO:0000313" key="8">
    <source>
        <dbReference type="EMBL" id="KEO73478.1"/>
    </source>
</evidence>
<evidence type="ECO:0000256" key="3">
    <source>
        <dbReference type="ARBA" id="ARBA00022729"/>
    </source>
</evidence>
<dbReference type="eggNOG" id="COG0702">
    <property type="taxonomic scope" value="Bacteria"/>
</dbReference>
<dbReference type="CDD" id="cd08977">
    <property type="entry name" value="SusD"/>
    <property type="match status" value="1"/>
</dbReference>
<dbReference type="InterPro" id="IPR033985">
    <property type="entry name" value="SusD-like_N"/>
</dbReference>
<dbReference type="OrthoDB" id="636214at2"/>
<keyword evidence="9" id="KW-1185">Reference proteome</keyword>
<evidence type="ECO:0008006" key="10">
    <source>
        <dbReference type="Google" id="ProtNLM"/>
    </source>
</evidence>
<comment type="caution">
    <text evidence="8">The sequence shown here is derived from an EMBL/GenBank/DDBJ whole genome shotgun (WGS) entry which is preliminary data.</text>
</comment>
<sequence length="501" mass="55951">MKIKYIYIGIILSLLTLISACEDPLQEEVFSFIAPENFYNTASDAEAALVGVYAGLRMGSMYSQHYLIGDMGSDDTFTGEFRGNQDRIQMDEFTVDPNNGIVRDRYENSYITINRANAVISRVPAISMNDSQKENIINQAKFLRAFLYFDLVQLYGAVPLKVEETLNINDVASPRVDVNRIYDEVIIPDLLAAENLPASQNLEGQVTRSSAKALLARVYLTRAGDNPGSPYWALARDKAKEVIDSGHHRLLNAYRDVFQLENQNSPEHLFSVQFSALQGVGSTIQEFFQPRGINSITGNGNGVNEPTFDIVSAFDPNDIRFGTAFLLELPLANGGTNFYDPRASCMGFPAPCIPAPYIGKFQESAPPRGNLNYPIIRYADVLLMYAEAANEAEGSPSPTAYDMINQVRRRAGLPDIAPGLAQDAFRQAVRQERRKELAFEGIRRYDLVRWGILLDVMRNHFQVYYPVLAGNVQNHEVLLPIPQREIDLNPGIELADQNPGY</sequence>
<organism evidence="8 9">
    <name type="scientific">Anditalea andensis</name>
    <dbReference type="NCBI Taxonomy" id="1048983"/>
    <lineage>
        <taxon>Bacteria</taxon>
        <taxon>Pseudomonadati</taxon>
        <taxon>Bacteroidota</taxon>
        <taxon>Cytophagia</taxon>
        <taxon>Cytophagales</taxon>
        <taxon>Cytophagaceae</taxon>
        <taxon>Anditalea</taxon>
    </lineage>
</organism>
<comment type="subcellular location">
    <subcellularLocation>
        <location evidence="1">Cell outer membrane</location>
    </subcellularLocation>
</comment>
<dbReference type="Pfam" id="PF07980">
    <property type="entry name" value="SusD_RagB"/>
    <property type="match status" value="1"/>
</dbReference>